<dbReference type="OrthoDB" id="10259513at2759"/>
<reference evidence="2 3" key="1">
    <citation type="journal article" date="2012" name="Science">
        <title>The Paleozoic origin of enzymatic lignin decomposition reconstructed from 31 fungal genomes.</title>
        <authorList>
            <person name="Floudas D."/>
            <person name="Binder M."/>
            <person name="Riley R."/>
            <person name="Barry K."/>
            <person name="Blanchette R.A."/>
            <person name="Henrissat B."/>
            <person name="Martinez A.T."/>
            <person name="Otillar R."/>
            <person name="Spatafora J.W."/>
            <person name="Yadav J.S."/>
            <person name="Aerts A."/>
            <person name="Benoit I."/>
            <person name="Boyd A."/>
            <person name="Carlson A."/>
            <person name="Copeland A."/>
            <person name="Coutinho P.M."/>
            <person name="de Vries R.P."/>
            <person name="Ferreira P."/>
            <person name="Findley K."/>
            <person name="Foster B."/>
            <person name="Gaskell J."/>
            <person name="Glotzer D."/>
            <person name="Gorecki P."/>
            <person name="Heitman J."/>
            <person name="Hesse C."/>
            <person name="Hori C."/>
            <person name="Igarashi K."/>
            <person name="Jurgens J.A."/>
            <person name="Kallen N."/>
            <person name="Kersten P."/>
            <person name="Kohler A."/>
            <person name="Kuees U."/>
            <person name="Kumar T.K.A."/>
            <person name="Kuo A."/>
            <person name="LaButti K."/>
            <person name="Larrondo L.F."/>
            <person name="Lindquist E."/>
            <person name="Ling A."/>
            <person name="Lombard V."/>
            <person name="Lucas S."/>
            <person name="Lundell T."/>
            <person name="Martin R."/>
            <person name="McLaughlin D.J."/>
            <person name="Morgenstern I."/>
            <person name="Morin E."/>
            <person name="Murat C."/>
            <person name="Nagy L.G."/>
            <person name="Nolan M."/>
            <person name="Ohm R.A."/>
            <person name="Patyshakuliyeva A."/>
            <person name="Rokas A."/>
            <person name="Ruiz-Duenas F.J."/>
            <person name="Sabat G."/>
            <person name="Salamov A."/>
            <person name="Samejima M."/>
            <person name="Schmutz J."/>
            <person name="Slot J.C."/>
            <person name="St John F."/>
            <person name="Stenlid J."/>
            <person name="Sun H."/>
            <person name="Sun S."/>
            <person name="Syed K."/>
            <person name="Tsang A."/>
            <person name="Wiebenga A."/>
            <person name="Young D."/>
            <person name="Pisabarro A."/>
            <person name="Eastwood D.C."/>
            <person name="Martin F."/>
            <person name="Cullen D."/>
            <person name="Grigoriev I.V."/>
            <person name="Hibbett D.S."/>
        </authorList>
    </citation>
    <scope>NUCLEOTIDE SEQUENCE</scope>
    <source>
        <strain evidence="3">FP-58527</strain>
    </source>
</reference>
<dbReference type="AlphaFoldDB" id="S8FJ56"/>
<gene>
    <name evidence="2" type="ORF">FOMPIDRAFT_1148998</name>
</gene>
<dbReference type="GO" id="GO:0016020">
    <property type="term" value="C:membrane"/>
    <property type="evidence" value="ECO:0007669"/>
    <property type="project" value="InterPro"/>
</dbReference>
<organism evidence="2 3">
    <name type="scientific">Fomitopsis schrenkii</name>
    <name type="common">Brown rot fungus</name>
    <dbReference type="NCBI Taxonomy" id="2126942"/>
    <lineage>
        <taxon>Eukaryota</taxon>
        <taxon>Fungi</taxon>
        <taxon>Dikarya</taxon>
        <taxon>Basidiomycota</taxon>
        <taxon>Agaricomycotina</taxon>
        <taxon>Agaricomycetes</taxon>
        <taxon>Polyporales</taxon>
        <taxon>Fomitopsis</taxon>
    </lineage>
</organism>
<feature type="transmembrane region" description="Helical" evidence="1">
    <location>
        <begin position="106"/>
        <end position="126"/>
    </location>
</feature>
<dbReference type="Proteomes" id="UP000015241">
    <property type="component" value="Unassembled WGS sequence"/>
</dbReference>
<keyword evidence="1" id="KW-0472">Membrane</keyword>
<dbReference type="PANTHER" id="PTHR38409:SF1">
    <property type="entry name" value="MITOCHONDRIAL ADAPTER PROTEIN MCP1"/>
    <property type="match status" value="1"/>
</dbReference>
<accession>S8FJ56</accession>
<sequence>MSDSVRHRDDESPALPRTWRHTAQSALTRLSHGSAPFVTTFVLIHLTAPVMANLGGTSLSSQVMILGREYYQTSFGEKYLVLLPLLVHPISSVLKRVLAPRPARRLTHALSVSGYAAAALGALHFLTHRVYPSNAAAPVLALSPAELDYEYVKYALEAWPWRAWLGYIALTAAVAGHAAQGMKVIWNTWLRGSLGAWKGGVGRTVGMVVSAVVPVASGLWVISSEPLMVFSSTAERFHAAFVESFVYRL</sequence>
<dbReference type="eggNOG" id="ENOG502RXPK">
    <property type="taxonomic scope" value="Eukaryota"/>
</dbReference>
<dbReference type="InterPro" id="IPR034804">
    <property type="entry name" value="SQR/QFR_C/D"/>
</dbReference>
<keyword evidence="1" id="KW-0812">Transmembrane</keyword>
<dbReference type="HOGENOM" id="CLU_086446_0_0_1"/>
<feature type="transmembrane region" description="Helical" evidence="1">
    <location>
        <begin position="200"/>
        <end position="222"/>
    </location>
</feature>
<evidence type="ECO:0008006" key="4">
    <source>
        <dbReference type="Google" id="ProtNLM"/>
    </source>
</evidence>
<dbReference type="GO" id="GO:0055088">
    <property type="term" value="P:lipid homeostasis"/>
    <property type="evidence" value="ECO:0007669"/>
    <property type="project" value="InterPro"/>
</dbReference>
<dbReference type="PANTHER" id="PTHR38409">
    <property type="entry name" value="MDM10-COMPLEMENTING PROTEIN 1"/>
    <property type="match status" value="1"/>
</dbReference>
<evidence type="ECO:0000313" key="3">
    <source>
        <dbReference type="Proteomes" id="UP000015241"/>
    </source>
</evidence>
<keyword evidence="1" id="KW-1133">Transmembrane helix</keyword>
<name>S8FJ56_FOMSC</name>
<dbReference type="InterPro" id="IPR039960">
    <property type="entry name" value="MCP1"/>
</dbReference>
<feature type="transmembrane region" description="Helical" evidence="1">
    <location>
        <begin position="161"/>
        <end position="179"/>
    </location>
</feature>
<dbReference type="EMBL" id="KE504166">
    <property type="protein sequence ID" value="EPS98409.1"/>
    <property type="molecule type" value="Genomic_DNA"/>
</dbReference>
<keyword evidence="3" id="KW-1185">Reference proteome</keyword>
<dbReference type="SUPFAM" id="SSF81343">
    <property type="entry name" value="Fumarate reductase respiratory complex transmembrane subunits"/>
    <property type="match status" value="1"/>
</dbReference>
<protein>
    <recommendedName>
        <fullName evidence="4">Mitochondrial adapter protein MCP1 transmembrane domain-containing protein</fullName>
    </recommendedName>
</protein>
<evidence type="ECO:0000256" key="1">
    <source>
        <dbReference type="SAM" id="Phobius"/>
    </source>
</evidence>
<dbReference type="InParanoid" id="S8FJ56"/>
<evidence type="ECO:0000313" key="2">
    <source>
        <dbReference type="EMBL" id="EPS98409.1"/>
    </source>
</evidence>
<proteinExistence type="predicted"/>